<proteinExistence type="predicted"/>
<dbReference type="SUPFAM" id="SSF49723">
    <property type="entry name" value="Lipase/lipooxygenase domain (PLAT/LH2 domain)"/>
    <property type="match status" value="1"/>
</dbReference>
<feature type="compositionally biased region" description="Basic residues" evidence="1">
    <location>
        <begin position="318"/>
        <end position="328"/>
    </location>
</feature>
<dbReference type="EMBL" id="JTDF01006964">
    <property type="protein sequence ID" value="KAF8565329.1"/>
    <property type="molecule type" value="Genomic_DNA"/>
</dbReference>
<evidence type="ECO:0000256" key="1">
    <source>
        <dbReference type="SAM" id="MobiDB-lite"/>
    </source>
</evidence>
<evidence type="ECO:0000313" key="3">
    <source>
        <dbReference type="Proteomes" id="UP000699462"/>
    </source>
</evidence>
<keyword evidence="3" id="KW-1185">Reference proteome</keyword>
<feature type="region of interest" description="Disordered" evidence="1">
    <location>
        <begin position="49"/>
        <end position="68"/>
    </location>
</feature>
<sequence>MLCNLLRLTKTVYVQKNERGSNIYSIRNSKDCHHFDRKSDKVPDVRLSEQRVHHRSASNRKSFVPTPIAEREHLMEEDAPNKKQPRHKANTDNAQLASHLIQKNPGCTLFTCVSKESNSEASANVNAKEALSKFGRECCDSICSGPTAIENRKDKELFTTATESSVEIDKRNCPCVHKETNPHVMFAVKRNLRHLVPTSSFANVNTNLSVHRDSSCASQLQKSARLSRSPARIAPVNRQEVFGQSTTSPLYSLQFSKESKHADIVSNTEILEQARKYGSWNFVSRLTQEINRGKTRSGPRKGYWMPKQQCQSFDLLKKKQSPAKSHPRSFHDLTMRKPIASDEEHTGKPRGRSVSPVKPMEMSSSNTYDYSTSANFALGPGNIPSGQTRTSHFPPALSFEELTGSSEDQKLVHPRTHADDIGRCETKISPIQRPRLNPLNLEDASRSEKLRKLAVATAKALTEALGISAEDLNSQIVAGFGEAIRASAKKHSNNKLSPKWQQTVEGNKLQVKHAQVNELSSPSSGDSVVYRLRVESVRHYRLKPSDSYKDFYPPGLAELSNPTPPMGIILRGVNCSSPSLKLISAELARLGEVAGHPVILRDPRTLSQQSGKKQPNMGDITCSVLDTPSMESVSPKGGWPQVDYFAIVCCSLGKILGVDVNPITHGVKHSRYDWFIKTITIDELGKQKKYLFRCNQWLTVEDRTLRCKRVRINSATVGLENKATHHTFESALSVEPTSQHGVHVNTSPSTSMFESAKGARRAAVDVSSPKAAMQINANGVEASEDRPVLFTDLTVATQKTTITPKLLNFSKVVKIHECEKYRTVYENEQRFLGDDSFGEPENKLDQKAALISTTANQIYYNLECILQGVFAGLEVRSPDVAQESESADPMYESLRVQSTAAQSEIIQVDSNELDQYSLLMSSEPLEHKLRFIALHIFTFLDNLVFMKPPLQNIEPLPIPDLVQAIDVETTPPTFIADISPEELAHLPRITSFPPVVTDSPVNHLEEPTGTADIKTQSVSPDGVVFGGAESSSFAEENKAEILDAADEAQYEDEEPWEQDDTELDYTGATIRVNVTSLDYTVDSQDDVDRLQSVITENVKPLSMSDRGDLQNTDIYFDPHSSMVVDGLKARSKTNTEQLLDNPTVLFPYLNECDMERRLRQIAGLEDIWSSPKLDDVACESSPPTQLLSDINASPMTPFSADDSQVTVICCAPTQTIVDMDKSVVDQLNNSQGDNQFIRLYEIPMGCRQTGPYTKLFDWEFCYQEMEDPESNHLILESPGHSKTLAHSIVSLCTGAARLVEATMYLVHFDRLVTCQGIRKH</sequence>
<dbReference type="Proteomes" id="UP000699462">
    <property type="component" value="Unassembled WGS sequence"/>
</dbReference>
<gene>
    <name evidence="2" type="ORF">P879_06570</name>
</gene>
<name>A0A8T0DBW2_9TREM</name>
<evidence type="ECO:0008006" key="4">
    <source>
        <dbReference type="Google" id="ProtNLM"/>
    </source>
</evidence>
<feature type="region of interest" description="Disordered" evidence="1">
    <location>
        <begin position="316"/>
        <end position="366"/>
    </location>
</feature>
<accession>A0A8T0DBW2</accession>
<evidence type="ECO:0000313" key="2">
    <source>
        <dbReference type="EMBL" id="KAF8565329.1"/>
    </source>
</evidence>
<organism evidence="2 3">
    <name type="scientific">Paragonimus westermani</name>
    <dbReference type="NCBI Taxonomy" id="34504"/>
    <lineage>
        <taxon>Eukaryota</taxon>
        <taxon>Metazoa</taxon>
        <taxon>Spiralia</taxon>
        <taxon>Lophotrochozoa</taxon>
        <taxon>Platyhelminthes</taxon>
        <taxon>Trematoda</taxon>
        <taxon>Digenea</taxon>
        <taxon>Plagiorchiida</taxon>
        <taxon>Troglotremata</taxon>
        <taxon>Troglotrematidae</taxon>
        <taxon>Paragonimus</taxon>
    </lineage>
</organism>
<comment type="caution">
    <text evidence="2">The sequence shown here is derived from an EMBL/GenBank/DDBJ whole genome shotgun (WGS) entry which is preliminary data.</text>
</comment>
<reference evidence="2 3" key="1">
    <citation type="submission" date="2019-07" db="EMBL/GenBank/DDBJ databases">
        <title>Annotation for the trematode Paragonimus westermani.</title>
        <authorList>
            <person name="Choi Y.-J."/>
        </authorList>
    </citation>
    <scope>NUCLEOTIDE SEQUENCE [LARGE SCALE GENOMIC DNA]</scope>
    <source>
        <strain evidence="2">180907_Pwestermani</strain>
    </source>
</reference>
<protein>
    <recommendedName>
        <fullName evidence="4">PLAT domain-containing protein</fullName>
    </recommendedName>
</protein>
<feature type="compositionally biased region" description="Basic and acidic residues" evidence="1">
    <location>
        <begin position="329"/>
        <end position="347"/>
    </location>
</feature>
<dbReference type="OrthoDB" id="6236019at2759"/>
<dbReference type="InterPro" id="IPR036392">
    <property type="entry name" value="PLAT/LH2_dom_sf"/>
</dbReference>
<dbReference type="Gene3D" id="2.60.60.20">
    <property type="entry name" value="PLAT/LH2 domain"/>
    <property type="match status" value="1"/>
</dbReference>